<feature type="transmembrane region" description="Helical" evidence="2">
    <location>
        <begin position="217"/>
        <end position="240"/>
    </location>
</feature>
<keyword evidence="3" id="KW-0732">Signal</keyword>
<dbReference type="AlphaFoldDB" id="A0A067T5K7"/>
<feature type="signal peptide" evidence="3">
    <location>
        <begin position="1"/>
        <end position="23"/>
    </location>
</feature>
<protein>
    <recommendedName>
        <fullName evidence="6">WSC domain-containing protein</fullName>
    </recommendedName>
</protein>
<feature type="chain" id="PRO_5001648903" description="WSC domain-containing protein" evidence="3">
    <location>
        <begin position="24"/>
        <end position="350"/>
    </location>
</feature>
<keyword evidence="5" id="KW-1185">Reference proteome</keyword>
<evidence type="ECO:0000313" key="4">
    <source>
        <dbReference type="EMBL" id="KDR77637.1"/>
    </source>
</evidence>
<dbReference type="OrthoDB" id="4642857at2759"/>
<accession>A0A067T5K7</accession>
<keyword evidence="2" id="KW-0812">Transmembrane</keyword>
<evidence type="ECO:0000256" key="3">
    <source>
        <dbReference type="SAM" id="SignalP"/>
    </source>
</evidence>
<evidence type="ECO:0000313" key="5">
    <source>
        <dbReference type="Proteomes" id="UP000027222"/>
    </source>
</evidence>
<dbReference type="HOGENOM" id="CLU_081355_0_0_1"/>
<organism evidence="4 5">
    <name type="scientific">Galerina marginata (strain CBS 339.88)</name>
    <dbReference type="NCBI Taxonomy" id="685588"/>
    <lineage>
        <taxon>Eukaryota</taxon>
        <taxon>Fungi</taxon>
        <taxon>Dikarya</taxon>
        <taxon>Basidiomycota</taxon>
        <taxon>Agaricomycotina</taxon>
        <taxon>Agaricomycetes</taxon>
        <taxon>Agaricomycetidae</taxon>
        <taxon>Agaricales</taxon>
        <taxon>Agaricineae</taxon>
        <taxon>Strophariaceae</taxon>
        <taxon>Galerina</taxon>
    </lineage>
</organism>
<feature type="region of interest" description="Disordered" evidence="1">
    <location>
        <begin position="125"/>
        <end position="190"/>
    </location>
</feature>
<keyword evidence="2" id="KW-0472">Membrane</keyword>
<evidence type="ECO:0000256" key="1">
    <source>
        <dbReference type="SAM" id="MobiDB-lite"/>
    </source>
</evidence>
<gene>
    <name evidence="4" type="ORF">GALMADRAFT_245782</name>
</gene>
<name>A0A067T5K7_GALM3</name>
<keyword evidence="2" id="KW-1133">Transmembrane helix</keyword>
<dbReference type="Proteomes" id="UP000027222">
    <property type="component" value="Unassembled WGS sequence"/>
</dbReference>
<dbReference type="EMBL" id="KL142376">
    <property type="protein sequence ID" value="KDR77637.1"/>
    <property type="molecule type" value="Genomic_DNA"/>
</dbReference>
<evidence type="ECO:0000256" key="2">
    <source>
        <dbReference type="SAM" id="Phobius"/>
    </source>
</evidence>
<reference evidence="5" key="1">
    <citation type="journal article" date="2014" name="Proc. Natl. Acad. Sci. U.S.A.">
        <title>Extensive sampling of basidiomycete genomes demonstrates inadequacy of the white-rot/brown-rot paradigm for wood decay fungi.</title>
        <authorList>
            <person name="Riley R."/>
            <person name="Salamov A.A."/>
            <person name="Brown D.W."/>
            <person name="Nagy L.G."/>
            <person name="Floudas D."/>
            <person name="Held B.W."/>
            <person name="Levasseur A."/>
            <person name="Lombard V."/>
            <person name="Morin E."/>
            <person name="Otillar R."/>
            <person name="Lindquist E.A."/>
            <person name="Sun H."/>
            <person name="LaButti K.M."/>
            <person name="Schmutz J."/>
            <person name="Jabbour D."/>
            <person name="Luo H."/>
            <person name="Baker S.E."/>
            <person name="Pisabarro A.G."/>
            <person name="Walton J.D."/>
            <person name="Blanchette R.A."/>
            <person name="Henrissat B."/>
            <person name="Martin F."/>
            <person name="Cullen D."/>
            <person name="Hibbett D.S."/>
            <person name="Grigoriev I.V."/>
        </authorList>
    </citation>
    <scope>NUCLEOTIDE SEQUENCE [LARGE SCALE GENOMIC DNA]</scope>
    <source>
        <strain evidence="5">CBS 339.88</strain>
    </source>
</reference>
<sequence>MLATLKLSALFLLLVGLSPAANAISFDYRFYNNSGCDHSSPAEDTFPLNGRGALSGSQDQCLSAPTTNNWNALEVDNPINTGGLVLITFCDIDCQGARSSEQSNSNCFHPAPNCFIGSFSVTQAPSESSSSTLPPSNSPINPLPSFSAQPSSSSSTQSTLRSSSTQSASSSSSDDQLSTSSSPMPLTLTVTQTPVGVGSSISTQSFDTSKPKVPTGAVAGGVVGGVIVVAGLVFLLFFLLRRARKRPQVSSDDIPAVATPFSSSHALTATTIDETRSRSLTPITVQTTGKFVRGDRSSGASVVVSRYDDHLSPLNSGPDPYHIRRHEDSGARFARTGGSMVQLPPLYTRG</sequence>
<proteinExistence type="predicted"/>
<evidence type="ECO:0008006" key="6">
    <source>
        <dbReference type="Google" id="ProtNLM"/>
    </source>
</evidence>